<feature type="compositionally biased region" description="Acidic residues" evidence="1">
    <location>
        <begin position="206"/>
        <end position="218"/>
    </location>
</feature>
<sequence>MSAQWVGYPEDNTVYPESNFATQTLAQFRKHLEPASLRADGKYSVGDRVYPRQSYINMRILECAIERRRAQDGNRNLIIEEVNLRPDFSFSMEWRRERPIRIRIVGKFELPSLSLPEDCDVADVGHWFMEDLLEELEGEDEAAEDEATAAQDGRPTMPAERTTRRKRATATRQGGRSGNEGREESTGPSQSGVSGNEGEETMPGNEGEETTADNEDEETSHPIDYVNLASPIWKKGKLVW</sequence>
<name>J0L8T5_AURST</name>
<keyword evidence="3" id="KW-1185">Reference proteome</keyword>
<feature type="compositionally biased region" description="Acidic residues" evidence="1">
    <location>
        <begin position="138"/>
        <end position="147"/>
    </location>
</feature>
<organism evidence="2 3">
    <name type="scientific">Auricularia subglabra (strain TFB-10046 / SS5)</name>
    <name type="common">White-rot fungus</name>
    <name type="synonym">Auricularia delicata (strain TFB10046)</name>
    <dbReference type="NCBI Taxonomy" id="717982"/>
    <lineage>
        <taxon>Eukaryota</taxon>
        <taxon>Fungi</taxon>
        <taxon>Dikarya</taxon>
        <taxon>Basidiomycota</taxon>
        <taxon>Agaricomycotina</taxon>
        <taxon>Agaricomycetes</taxon>
        <taxon>Auriculariales</taxon>
        <taxon>Auriculariaceae</taxon>
        <taxon>Auricularia</taxon>
    </lineage>
</organism>
<dbReference type="InParanoid" id="J0L8T5"/>
<proteinExistence type="predicted"/>
<gene>
    <name evidence="2" type="ORF">AURDEDRAFT_178122</name>
</gene>
<dbReference type="Proteomes" id="UP000006514">
    <property type="component" value="Unassembled WGS sequence"/>
</dbReference>
<evidence type="ECO:0000313" key="3">
    <source>
        <dbReference type="Proteomes" id="UP000006514"/>
    </source>
</evidence>
<protein>
    <submittedName>
        <fullName evidence="2">Uncharacterized protein</fullName>
    </submittedName>
</protein>
<feature type="non-terminal residue" evidence="2">
    <location>
        <position position="240"/>
    </location>
</feature>
<evidence type="ECO:0000313" key="2">
    <source>
        <dbReference type="EMBL" id="EJD32781.1"/>
    </source>
</evidence>
<evidence type="ECO:0000256" key="1">
    <source>
        <dbReference type="SAM" id="MobiDB-lite"/>
    </source>
</evidence>
<reference evidence="3" key="1">
    <citation type="journal article" date="2012" name="Science">
        <title>The Paleozoic origin of enzymatic lignin decomposition reconstructed from 31 fungal genomes.</title>
        <authorList>
            <person name="Floudas D."/>
            <person name="Binder M."/>
            <person name="Riley R."/>
            <person name="Barry K."/>
            <person name="Blanchette R.A."/>
            <person name="Henrissat B."/>
            <person name="Martinez A.T."/>
            <person name="Otillar R."/>
            <person name="Spatafora J.W."/>
            <person name="Yadav J.S."/>
            <person name="Aerts A."/>
            <person name="Benoit I."/>
            <person name="Boyd A."/>
            <person name="Carlson A."/>
            <person name="Copeland A."/>
            <person name="Coutinho P.M."/>
            <person name="de Vries R.P."/>
            <person name="Ferreira P."/>
            <person name="Findley K."/>
            <person name="Foster B."/>
            <person name="Gaskell J."/>
            <person name="Glotzer D."/>
            <person name="Gorecki P."/>
            <person name="Heitman J."/>
            <person name="Hesse C."/>
            <person name="Hori C."/>
            <person name="Igarashi K."/>
            <person name="Jurgens J.A."/>
            <person name="Kallen N."/>
            <person name="Kersten P."/>
            <person name="Kohler A."/>
            <person name="Kuees U."/>
            <person name="Kumar T.K.A."/>
            <person name="Kuo A."/>
            <person name="LaButti K."/>
            <person name="Larrondo L.F."/>
            <person name="Lindquist E."/>
            <person name="Ling A."/>
            <person name="Lombard V."/>
            <person name="Lucas S."/>
            <person name="Lundell T."/>
            <person name="Martin R."/>
            <person name="McLaughlin D.J."/>
            <person name="Morgenstern I."/>
            <person name="Morin E."/>
            <person name="Murat C."/>
            <person name="Nagy L.G."/>
            <person name="Nolan M."/>
            <person name="Ohm R.A."/>
            <person name="Patyshakuliyeva A."/>
            <person name="Rokas A."/>
            <person name="Ruiz-Duenas F.J."/>
            <person name="Sabat G."/>
            <person name="Salamov A."/>
            <person name="Samejima M."/>
            <person name="Schmutz J."/>
            <person name="Slot J.C."/>
            <person name="St John F."/>
            <person name="Stenlid J."/>
            <person name="Sun H."/>
            <person name="Sun S."/>
            <person name="Syed K."/>
            <person name="Tsang A."/>
            <person name="Wiebenga A."/>
            <person name="Young D."/>
            <person name="Pisabarro A."/>
            <person name="Eastwood D.C."/>
            <person name="Martin F."/>
            <person name="Cullen D."/>
            <person name="Grigoriev I.V."/>
            <person name="Hibbett D.S."/>
        </authorList>
    </citation>
    <scope>NUCLEOTIDE SEQUENCE [LARGE SCALE GENOMIC DNA]</scope>
    <source>
        <strain evidence="3">TFB10046</strain>
    </source>
</reference>
<dbReference type="AlphaFoldDB" id="J0L8T5"/>
<feature type="region of interest" description="Disordered" evidence="1">
    <location>
        <begin position="138"/>
        <end position="224"/>
    </location>
</feature>
<dbReference type="EMBL" id="JH688658">
    <property type="protein sequence ID" value="EJD32781.1"/>
    <property type="molecule type" value="Genomic_DNA"/>
</dbReference>
<dbReference type="KEGG" id="adl:AURDEDRAFT_178122"/>
<accession>J0L8T5</accession>